<organism evidence="1 2">
    <name type="scientific">Frankliniella occidentalis</name>
    <name type="common">Western flower thrips</name>
    <name type="synonym">Euthrips occidentalis</name>
    <dbReference type="NCBI Taxonomy" id="133901"/>
    <lineage>
        <taxon>Eukaryota</taxon>
        <taxon>Metazoa</taxon>
        <taxon>Ecdysozoa</taxon>
        <taxon>Arthropoda</taxon>
        <taxon>Hexapoda</taxon>
        <taxon>Insecta</taxon>
        <taxon>Pterygota</taxon>
        <taxon>Neoptera</taxon>
        <taxon>Paraneoptera</taxon>
        <taxon>Thysanoptera</taxon>
        <taxon>Terebrantia</taxon>
        <taxon>Thripoidea</taxon>
        <taxon>Thripidae</taxon>
        <taxon>Frankliniella</taxon>
    </lineage>
</organism>
<dbReference type="GeneID" id="113206454"/>
<dbReference type="AlphaFoldDB" id="A0A6J1SCC4"/>
<protein>
    <submittedName>
        <fullName evidence="2">Uncharacterized protein LOC113206454</fullName>
    </submittedName>
</protein>
<reference evidence="2" key="1">
    <citation type="submission" date="2025-08" db="UniProtKB">
        <authorList>
            <consortium name="RefSeq"/>
        </authorList>
    </citation>
    <scope>IDENTIFICATION</scope>
    <source>
        <tissue evidence="2">Whole organism</tissue>
    </source>
</reference>
<dbReference type="PANTHER" id="PTHR46790:SF1">
    <property type="entry name" value="CENTROMERE PROTEIN N"/>
    <property type="match status" value="1"/>
</dbReference>
<dbReference type="OrthoDB" id="8184399at2759"/>
<dbReference type="PANTHER" id="PTHR46790">
    <property type="entry name" value="CENTROMERE PROTEIN N"/>
    <property type="match status" value="1"/>
</dbReference>
<dbReference type="KEGG" id="foc:113206454"/>
<sequence>MNSKNERQLRSALKQFDRKYLLESALPLLSDYVTRDSLISQIRHLKCVTTEHVIVDVFMDLLKETEITDDKVAEIIPVVMLMGIAHNPSRRKWTAYTLEGNVQQDKLDSDLEDAIKHNFLENNIHATVIVRCLNNLHWIRIVKKKLVKNKLKVSAPLYVAHFIGQPYLFFSPKDTSDTFIQPLTDSLGYDNFKFSNLDGYDLTSLLKHLNQKGLKRGFVGRLPSLNNVEETPMGKDFSQHADKRKFISDIMGPCPPKLSNYVVEAKNLPWKGRLTNPLMREKTFNMRIQFKTNDTVEMLKDMAECGALKVPPPSYVINLMGTGKNNIKLRVQGGNGATDSENQTDA</sequence>
<dbReference type="GO" id="GO:0005654">
    <property type="term" value="C:nucleoplasm"/>
    <property type="evidence" value="ECO:0007669"/>
    <property type="project" value="TreeGrafter"/>
</dbReference>
<keyword evidence="1" id="KW-1185">Reference proteome</keyword>
<gene>
    <name evidence="2" type="primary">LOC113206454</name>
</gene>
<proteinExistence type="predicted"/>
<dbReference type="RefSeq" id="XP_026278338.1">
    <property type="nucleotide sequence ID" value="XM_026422553.2"/>
</dbReference>
<evidence type="ECO:0000313" key="1">
    <source>
        <dbReference type="Proteomes" id="UP000504606"/>
    </source>
</evidence>
<evidence type="ECO:0000313" key="2">
    <source>
        <dbReference type="RefSeq" id="XP_026278338.1"/>
    </source>
</evidence>
<dbReference type="Proteomes" id="UP000504606">
    <property type="component" value="Unplaced"/>
</dbReference>
<accession>A0A6J1SCC4</accession>
<name>A0A6J1SCC4_FRAOC</name>
<dbReference type="InterPro" id="IPR052011">
    <property type="entry name" value="CENP-NAC/CAD_complex"/>
</dbReference>